<gene>
    <name evidence="2" type="ORF">ABIE19_000625</name>
</gene>
<dbReference type="EMBL" id="JBEPTF010000001">
    <property type="protein sequence ID" value="MET4682716.1"/>
    <property type="molecule type" value="Genomic_DNA"/>
</dbReference>
<dbReference type="RefSeq" id="WP_354087660.1">
    <property type="nucleotide sequence ID" value="NZ_JBEPTF010000001.1"/>
</dbReference>
<dbReference type="Proteomes" id="UP001549313">
    <property type="component" value="Unassembled WGS sequence"/>
</dbReference>
<sequence>MPAPVSRSDHPRRRASEGLPAWAIGLAVAAVVVVIGLLVGGALATS</sequence>
<protein>
    <submittedName>
        <fullName evidence="2">Uncharacterized protein</fullName>
    </submittedName>
</protein>
<accession>A0ABV2R7Z5</accession>
<keyword evidence="3" id="KW-1185">Reference proteome</keyword>
<proteinExistence type="predicted"/>
<organism evidence="2 3">
    <name type="scientific">Brevundimonas faecalis</name>
    <dbReference type="NCBI Taxonomy" id="947378"/>
    <lineage>
        <taxon>Bacteria</taxon>
        <taxon>Pseudomonadati</taxon>
        <taxon>Pseudomonadota</taxon>
        <taxon>Alphaproteobacteria</taxon>
        <taxon>Caulobacterales</taxon>
        <taxon>Caulobacteraceae</taxon>
        <taxon>Brevundimonas</taxon>
    </lineage>
</organism>
<keyword evidence="1" id="KW-0812">Transmembrane</keyword>
<name>A0ABV2R7Z5_9CAUL</name>
<evidence type="ECO:0000313" key="3">
    <source>
        <dbReference type="Proteomes" id="UP001549313"/>
    </source>
</evidence>
<keyword evidence="1" id="KW-1133">Transmembrane helix</keyword>
<comment type="caution">
    <text evidence="2">The sequence shown here is derived from an EMBL/GenBank/DDBJ whole genome shotgun (WGS) entry which is preliminary data.</text>
</comment>
<evidence type="ECO:0000313" key="2">
    <source>
        <dbReference type="EMBL" id="MET4682716.1"/>
    </source>
</evidence>
<evidence type="ECO:0000256" key="1">
    <source>
        <dbReference type="SAM" id="Phobius"/>
    </source>
</evidence>
<keyword evidence="1" id="KW-0472">Membrane</keyword>
<reference evidence="2 3" key="1">
    <citation type="submission" date="2024-06" db="EMBL/GenBank/DDBJ databases">
        <title>Sorghum-associated microbial communities from plants grown in Nebraska, USA.</title>
        <authorList>
            <person name="Schachtman D."/>
        </authorList>
    </citation>
    <scope>NUCLEOTIDE SEQUENCE [LARGE SCALE GENOMIC DNA]</scope>
    <source>
        <strain evidence="2 3">2814</strain>
    </source>
</reference>
<feature type="transmembrane region" description="Helical" evidence="1">
    <location>
        <begin position="21"/>
        <end position="44"/>
    </location>
</feature>